<keyword evidence="1 2" id="KW-0456">Lyase</keyword>
<dbReference type="OrthoDB" id="9771791at2"/>
<dbReference type="PIRSF" id="PIRSF001365">
    <property type="entry name" value="DHDPS"/>
    <property type="match status" value="1"/>
</dbReference>
<dbReference type="Gene3D" id="3.20.20.70">
    <property type="entry name" value="Aldolase class I"/>
    <property type="match status" value="1"/>
</dbReference>
<dbReference type="CDD" id="cd00408">
    <property type="entry name" value="DHDPS-like"/>
    <property type="match status" value="1"/>
</dbReference>
<evidence type="ECO:0000256" key="2">
    <source>
        <dbReference type="PIRNR" id="PIRNR001365"/>
    </source>
</evidence>
<evidence type="ECO:0000313" key="4">
    <source>
        <dbReference type="EMBL" id="MUH34634.1"/>
    </source>
</evidence>
<comment type="caution">
    <text evidence="4">The sequence shown here is derived from an EMBL/GenBank/DDBJ whole genome shotgun (WGS) entry which is preliminary data.</text>
</comment>
<dbReference type="PANTHER" id="PTHR42849">
    <property type="entry name" value="N-ACETYLNEURAMINATE LYASE"/>
    <property type="match status" value="1"/>
</dbReference>
<dbReference type="Pfam" id="PF00701">
    <property type="entry name" value="DHDPS"/>
    <property type="match status" value="1"/>
</dbReference>
<dbReference type="SUPFAM" id="SSF51569">
    <property type="entry name" value="Aldolase"/>
    <property type="match status" value="1"/>
</dbReference>
<dbReference type="InterPro" id="IPR002220">
    <property type="entry name" value="DapA-like"/>
</dbReference>
<feature type="binding site" evidence="3">
    <location>
        <position position="207"/>
    </location>
    <ligand>
        <name>pyruvate</name>
        <dbReference type="ChEBI" id="CHEBI:15361"/>
    </ligand>
</feature>
<comment type="similarity">
    <text evidence="2">Belongs to the DapA family.</text>
</comment>
<dbReference type="GO" id="GO:0008747">
    <property type="term" value="F:N-acetylneuraminate lyase activity"/>
    <property type="evidence" value="ECO:0007669"/>
    <property type="project" value="TreeGrafter"/>
</dbReference>
<dbReference type="Proteomes" id="UP000540519">
    <property type="component" value="Unassembled WGS sequence"/>
</dbReference>
<evidence type="ECO:0000256" key="3">
    <source>
        <dbReference type="PIRSR" id="PIRSR001365-2"/>
    </source>
</evidence>
<reference evidence="4 5" key="1">
    <citation type="journal article" date="2019" name="Mar. Drugs">
        <title>Comparative Genomics and CAZyme Genome Repertoires of Marine Zobellia amurskyensis KMM 3526(T) and Zobellia laminariae KMM 3676(T).</title>
        <authorList>
            <person name="Chernysheva N."/>
            <person name="Bystritskaya E."/>
            <person name="Stenkova A."/>
            <person name="Golovkin I."/>
            <person name="Nedashkovskaya O."/>
            <person name="Isaeva M."/>
        </authorList>
    </citation>
    <scope>NUCLEOTIDE SEQUENCE [LARGE SCALE GENOMIC DNA]</scope>
    <source>
        <strain evidence="4 5">KMM 3526</strain>
    </source>
</reference>
<dbReference type="InterPro" id="IPR013785">
    <property type="entry name" value="Aldolase_TIM"/>
</dbReference>
<dbReference type="GO" id="GO:0005829">
    <property type="term" value="C:cytosol"/>
    <property type="evidence" value="ECO:0007669"/>
    <property type="project" value="TreeGrafter"/>
</dbReference>
<dbReference type="RefSeq" id="WP_051915441.1">
    <property type="nucleotide sequence ID" value="NZ_RCNR01000003.1"/>
</dbReference>
<sequence length="306" mass="34603">MKKELYPLHGIVTVLNTPFTKDNTVDIAALKTNVTYAIEAGVKGFLVPAMAAEVYKLSATERLNMVAAVLEESKNIPVIAGIGAHTIEESKKLLQSHLDLGCKNVLFQIPYSNDAQFESQFAELASLGPEMIMLQDWDFSGDGLSDSLIANLFEKHEAFRCLKIETVPAGVKYSRILELTKGHLNLSGGWAVSQMIEGLKRGVHAFMPTGMHYIYTEIYQRFQNDQTKEAIELFNKILPVLAFSNQHLDISIHFFKRLLFKQGIYSTPNVRTPISKFDKIHQKIADKHIRHIIELEYDLKLKRNVK</sequence>
<dbReference type="PANTHER" id="PTHR42849:SF1">
    <property type="entry name" value="N-ACETYLNEURAMINATE LYASE"/>
    <property type="match status" value="1"/>
</dbReference>
<keyword evidence="5" id="KW-1185">Reference proteome</keyword>
<dbReference type="SMART" id="SM01130">
    <property type="entry name" value="DHDPS"/>
    <property type="match status" value="1"/>
</dbReference>
<dbReference type="EMBL" id="RCNR01000003">
    <property type="protein sequence ID" value="MUH34634.1"/>
    <property type="molecule type" value="Genomic_DNA"/>
</dbReference>
<dbReference type="AlphaFoldDB" id="A0A7X2ZQQ9"/>
<evidence type="ECO:0000256" key="1">
    <source>
        <dbReference type="ARBA" id="ARBA00023239"/>
    </source>
</evidence>
<gene>
    <name evidence="4" type="ORF">D9O36_02165</name>
</gene>
<proteinExistence type="inferred from homology"/>
<organism evidence="4 5">
    <name type="scientific">Zobellia amurskyensis</name>
    <dbReference type="NCBI Taxonomy" id="248905"/>
    <lineage>
        <taxon>Bacteria</taxon>
        <taxon>Pseudomonadati</taxon>
        <taxon>Bacteroidota</taxon>
        <taxon>Flavobacteriia</taxon>
        <taxon>Flavobacteriales</taxon>
        <taxon>Flavobacteriaceae</taxon>
        <taxon>Zobellia</taxon>
    </lineage>
</organism>
<accession>A0A7X2ZQQ9</accession>
<protein>
    <submittedName>
        <fullName evidence="4">Dihydrodipicolinate synthase family protein</fullName>
    </submittedName>
</protein>
<evidence type="ECO:0000313" key="5">
    <source>
        <dbReference type="Proteomes" id="UP000540519"/>
    </source>
</evidence>
<dbReference type="GO" id="GO:0019262">
    <property type="term" value="P:N-acetylneuraminate catabolic process"/>
    <property type="evidence" value="ECO:0007669"/>
    <property type="project" value="TreeGrafter"/>
</dbReference>
<name>A0A7X2ZQQ9_9FLAO</name>